<dbReference type="RefSeq" id="WP_377734035.1">
    <property type="nucleotide sequence ID" value="NZ_JBHSRI010000018.1"/>
</dbReference>
<keyword evidence="2" id="KW-1185">Reference proteome</keyword>
<gene>
    <name evidence="1" type="ORF">ACFPYN_10510</name>
</gene>
<organism evidence="1 2">
    <name type="scientific">Paenisporosarcina macmurdoensis</name>
    <dbReference type="NCBI Taxonomy" id="212659"/>
    <lineage>
        <taxon>Bacteria</taxon>
        <taxon>Bacillati</taxon>
        <taxon>Bacillota</taxon>
        <taxon>Bacilli</taxon>
        <taxon>Bacillales</taxon>
        <taxon>Caryophanaceae</taxon>
        <taxon>Paenisporosarcina</taxon>
    </lineage>
</organism>
<protein>
    <recommendedName>
        <fullName evidence="3">HNH endonuclease</fullName>
    </recommendedName>
</protein>
<reference evidence="2" key="1">
    <citation type="journal article" date="2019" name="Int. J. Syst. Evol. Microbiol.">
        <title>The Global Catalogue of Microorganisms (GCM) 10K type strain sequencing project: providing services to taxonomists for standard genome sequencing and annotation.</title>
        <authorList>
            <consortium name="The Broad Institute Genomics Platform"/>
            <consortium name="The Broad Institute Genome Sequencing Center for Infectious Disease"/>
            <person name="Wu L."/>
            <person name="Ma J."/>
        </authorList>
    </citation>
    <scope>NUCLEOTIDE SEQUENCE [LARGE SCALE GENOMIC DNA]</scope>
    <source>
        <strain evidence="2">CCUG 54527</strain>
    </source>
</reference>
<evidence type="ECO:0000313" key="1">
    <source>
        <dbReference type="EMBL" id="MFC6039851.1"/>
    </source>
</evidence>
<dbReference type="Proteomes" id="UP001596170">
    <property type="component" value="Unassembled WGS sequence"/>
</dbReference>
<evidence type="ECO:0000313" key="2">
    <source>
        <dbReference type="Proteomes" id="UP001596170"/>
    </source>
</evidence>
<evidence type="ECO:0008006" key="3">
    <source>
        <dbReference type="Google" id="ProtNLM"/>
    </source>
</evidence>
<comment type="caution">
    <text evidence="1">The sequence shown here is derived from an EMBL/GenBank/DDBJ whole genome shotgun (WGS) entry which is preliminary data.</text>
</comment>
<name>A0ABW1L8S1_9BACL</name>
<sequence>MNCGVKIPPNKVSAHHLNNRFRLGAKSVDEDGLILKMQKQKTILRI</sequence>
<dbReference type="EMBL" id="JBHSRI010000018">
    <property type="protein sequence ID" value="MFC6039851.1"/>
    <property type="molecule type" value="Genomic_DNA"/>
</dbReference>
<proteinExistence type="predicted"/>
<accession>A0ABW1L8S1</accession>